<evidence type="ECO:0000313" key="2">
    <source>
        <dbReference type="Proteomes" id="UP000244874"/>
    </source>
</evidence>
<evidence type="ECO:0000313" key="1">
    <source>
        <dbReference type="EMBL" id="PTU52500.1"/>
    </source>
</evidence>
<reference evidence="1 2" key="1">
    <citation type="submission" date="2018-04" db="EMBL/GenBank/DDBJ databases">
        <authorList>
            <person name="Go L.Y."/>
            <person name="Mitchell J.A."/>
        </authorList>
    </citation>
    <scope>NUCLEOTIDE SEQUENCE [LARGE SCALE GENOMIC DNA]</scope>
    <source>
        <strain evidence="1 2">KCJK7865</strain>
    </source>
</reference>
<keyword evidence="1" id="KW-0648">Protein biosynthesis</keyword>
<accession>A0A2R7ULD5</accession>
<dbReference type="AlphaFoldDB" id="A0A2R7ULD5"/>
<feature type="non-terminal residue" evidence="1">
    <location>
        <position position="1"/>
    </location>
</feature>
<dbReference type="EMBL" id="QANO01000101">
    <property type="protein sequence ID" value="PTU52500.1"/>
    <property type="molecule type" value="Genomic_DNA"/>
</dbReference>
<gene>
    <name evidence="1" type="ORF">DBB42_09865</name>
</gene>
<organism evidence="1 2">
    <name type="scientific">Pseudomonas plecoglossicida</name>
    <dbReference type="NCBI Taxonomy" id="70775"/>
    <lineage>
        <taxon>Bacteria</taxon>
        <taxon>Pseudomonadati</taxon>
        <taxon>Pseudomonadota</taxon>
        <taxon>Gammaproteobacteria</taxon>
        <taxon>Pseudomonadales</taxon>
        <taxon>Pseudomonadaceae</taxon>
        <taxon>Pseudomonas</taxon>
    </lineage>
</organism>
<dbReference type="Proteomes" id="UP000244874">
    <property type="component" value="Unassembled WGS sequence"/>
</dbReference>
<proteinExistence type="predicted"/>
<name>A0A2R7ULD5_PSEDL</name>
<comment type="caution">
    <text evidence="1">The sequence shown here is derived from an EMBL/GenBank/DDBJ whole genome shotgun (WGS) entry which is preliminary data.</text>
</comment>
<protein>
    <submittedName>
        <fullName evidence="1">Transcription elongation factor GreAB</fullName>
    </submittedName>
</protein>
<keyword evidence="1" id="KW-0251">Elongation factor</keyword>
<sequence length="21" mass="2364">VVWRRPVGEQVIEVVEILGEG</sequence>
<dbReference type="GO" id="GO:0003746">
    <property type="term" value="F:translation elongation factor activity"/>
    <property type="evidence" value="ECO:0007669"/>
    <property type="project" value="UniProtKB-KW"/>
</dbReference>